<accession>A0A131Z8N7</accession>
<feature type="transmembrane region" description="Helical" evidence="1">
    <location>
        <begin position="29"/>
        <end position="46"/>
    </location>
</feature>
<reference evidence="3" key="1">
    <citation type="journal article" date="2016" name="Ticks Tick Borne Dis.">
        <title>De novo assembly and annotation of the salivary gland transcriptome of Rhipicephalus appendiculatus male and female ticks during blood feeding.</title>
        <authorList>
            <person name="de Castro M.H."/>
            <person name="de Klerk D."/>
            <person name="Pienaar R."/>
            <person name="Latif A.A."/>
            <person name="Rees D.J."/>
            <person name="Mans B.J."/>
        </authorList>
    </citation>
    <scope>NUCLEOTIDE SEQUENCE</scope>
    <source>
        <tissue evidence="3">Salivary glands</tissue>
    </source>
</reference>
<feature type="domain" description="Niemann-Pick C1 N-terminal" evidence="2">
    <location>
        <begin position="50"/>
        <end position="276"/>
    </location>
</feature>
<dbReference type="GO" id="GO:0030299">
    <property type="term" value="P:intestinal cholesterol absorption"/>
    <property type="evidence" value="ECO:0007669"/>
    <property type="project" value="TreeGrafter"/>
</dbReference>
<dbReference type="AlphaFoldDB" id="A0A131Z8N7"/>
<dbReference type="Pfam" id="PF16414">
    <property type="entry name" value="NPC1_N"/>
    <property type="match status" value="1"/>
</dbReference>
<dbReference type="GO" id="GO:0015918">
    <property type="term" value="P:sterol transport"/>
    <property type="evidence" value="ECO:0007669"/>
    <property type="project" value="TreeGrafter"/>
</dbReference>
<organism evidence="3">
    <name type="scientific">Rhipicephalus appendiculatus</name>
    <name type="common">Brown ear tick</name>
    <dbReference type="NCBI Taxonomy" id="34631"/>
    <lineage>
        <taxon>Eukaryota</taxon>
        <taxon>Metazoa</taxon>
        <taxon>Ecdysozoa</taxon>
        <taxon>Arthropoda</taxon>
        <taxon>Chelicerata</taxon>
        <taxon>Arachnida</taxon>
        <taxon>Acari</taxon>
        <taxon>Parasitiformes</taxon>
        <taxon>Ixodida</taxon>
        <taxon>Ixodoidea</taxon>
        <taxon>Ixodidae</taxon>
        <taxon>Rhipicephalinae</taxon>
        <taxon>Rhipicephalus</taxon>
        <taxon>Rhipicephalus</taxon>
    </lineage>
</organism>
<name>A0A131Z8N7_RHIAP</name>
<evidence type="ECO:0000259" key="2">
    <source>
        <dbReference type="Pfam" id="PF16414"/>
    </source>
</evidence>
<keyword evidence="1" id="KW-1133">Transmembrane helix</keyword>
<keyword evidence="1" id="KW-0472">Membrane</keyword>
<sequence length="277" mass="29652">SSSSSSNPTPKESVSQSVSGIMGTPHRRVFVALLFFVTAASIVFSVDGAGKCVMRGICDADGTRAPCVYSGEPKPIESAASRGVLETICGDVLGNVTQPLCCDGGQAEDFSENLQSAKAVGLDNCPACSRNFRALMCHMLCSPRQADFMQLLKSEVSEDKENYVSSLNYYVTPAFVRGMFDSCKDARSKIPSISLFNFMCGRWHTDCTAERWLGFLGASPSDGGLSPMSVKHVQTDKEHKTPEGAIFKPLSVETFACNQSKGSVKACSCENCKPACS</sequence>
<feature type="non-terminal residue" evidence="3">
    <location>
        <position position="1"/>
    </location>
</feature>
<dbReference type="InterPro" id="IPR032190">
    <property type="entry name" value="NPC1_N"/>
</dbReference>
<evidence type="ECO:0000313" key="3">
    <source>
        <dbReference type="EMBL" id="JAP87723.1"/>
    </source>
</evidence>
<dbReference type="GO" id="GO:0015485">
    <property type="term" value="F:cholesterol binding"/>
    <property type="evidence" value="ECO:0007669"/>
    <property type="project" value="TreeGrafter"/>
</dbReference>
<proteinExistence type="predicted"/>
<evidence type="ECO:0000256" key="1">
    <source>
        <dbReference type="SAM" id="Phobius"/>
    </source>
</evidence>
<dbReference type="GO" id="GO:0042632">
    <property type="term" value="P:cholesterol homeostasis"/>
    <property type="evidence" value="ECO:0007669"/>
    <property type="project" value="TreeGrafter"/>
</dbReference>
<dbReference type="PANTHER" id="PTHR45727:SF2">
    <property type="entry name" value="NPC INTRACELLULAR CHOLESTEROL TRANSPORTER 1"/>
    <property type="match status" value="1"/>
</dbReference>
<dbReference type="PANTHER" id="PTHR45727">
    <property type="entry name" value="NPC INTRACELLULAR CHOLESTEROL TRANSPORTER 1"/>
    <property type="match status" value="1"/>
</dbReference>
<dbReference type="GO" id="GO:0005886">
    <property type="term" value="C:plasma membrane"/>
    <property type="evidence" value="ECO:0007669"/>
    <property type="project" value="TreeGrafter"/>
</dbReference>
<keyword evidence="1" id="KW-0812">Transmembrane</keyword>
<protein>
    <submittedName>
        <fullName evidence="3">Niemann-Pick C1 protein</fullName>
    </submittedName>
</protein>
<dbReference type="EMBL" id="GEDV01000834">
    <property type="protein sequence ID" value="JAP87723.1"/>
    <property type="molecule type" value="Transcribed_RNA"/>
</dbReference>